<proteinExistence type="predicted"/>
<dbReference type="EMBL" id="CM008046">
    <property type="protein sequence ID" value="PVH67010.1"/>
    <property type="molecule type" value="Genomic_DNA"/>
</dbReference>
<name>A0A2T8KXU5_9POAL</name>
<evidence type="ECO:0000313" key="1">
    <source>
        <dbReference type="EMBL" id="PVH67010.1"/>
    </source>
</evidence>
<dbReference type="Proteomes" id="UP000243499">
    <property type="component" value="Chromosome 1"/>
</dbReference>
<reference evidence="1" key="1">
    <citation type="submission" date="2018-04" db="EMBL/GenBank/DDBJ databases">
        <title>WGS assembly of Panicum hallii.</title>
        <authorList>
            <person name="Lovell J."/>
            <person name="Jenkins J."/>
            <person name="Lowry D."/>
            <person name="Mamidi S."/>
            <person name="Sreedasyam A."/>
            <person name="Weng X."/>
            <person name="Barry K."/>
            <person name="Bonette J."/>
            <person name="Campitelli B."/>
            <person name="Daum C."/>
            <person name="Gordon S."/>
            <person name="Gould B."/>
            <person name="Lipzen A."/>
            <person name="Macqueen A."/>
            <person name="Palacio-Mejia J."/>
            <person name="Plott C."/>
            <person name="Shakirov E."/>
            <person name="Shu S."/>
            <person name="Yoshinaga Y."/>
            <person name="Zane M."/>
            <person name="Rokhsar D."/>
            <person name="Grimwood J."/>
            <person name="Schmutz J."/>
            <person name="Juenger T."/>
        </authorList>
    </citation>
    <scope>NUCLEOTIDE SEQUENCE [LARGE SCALE GENOMIC DNA]</scope>
    <source>
        <strain evidence="1">FIL2</strain>
    </source>
</reference>
<dbReference type="AlphaFoldDB" id="A0A2T8KXU5"/>
<gene>
    <name evidence="1" type="ORF">PAHAL_1G410000</name>
</gene>
<sequence length="79" mass="8684">MEVDRSTEASHDDDVDRLLTAPLAISRDLSARSHKYLRVDPQIHHTGVAPGEDFSPGQMIGARFRPQGKVSARPDPIHG</sequence>
<protein>
    <submittedName>
        <fullName evidence="1">Uncharacterized protein</fullName>
    </submittedName>
</protein>
<organism evidence="1">
    <name type="scientific">Panicum hallii</name>
    <dbReference type="NCBI Taxonomy" id="206008"/>
    <lineage>
        <taxon>Eukaryota</taxon>
        <taxon>Viridiplantae</taxon>
        <taxon>Streptophyta</taxon>
        <taxon>Embryophyta</taxon>
        <taxon>Tracheophyta</taxon>
        <taxon>Spermatophyta</taxon>
        <taxon>Magnoliopsida</taxon>
        <taxon>Liliopsida</taxon>
        <taxon>Poales</taxon>
        <taxon>Poaceae</taxon>
        <taxon>PACMAD clade</taxon>
        <taxon>Panicoideae</taxon>
        <taxon>Panicodae</taxon>
        <taxon>Paniceae</taxon>
        <taxon>Panicinae</taxon>
        <taxon>Panicum</taxon>
        <taxon>Panicum sect. Panicum</taxon>
    </lineage>
</organism>
<accession>A0A2T8KXU5</accession>
<dbReference type="Gramene" id="PVH67010">
    <property type="protein sequence ID" value="PVH67010"/>
    <property type="gene ID" value="PAHAL_1G410000"/>
</dbReference>